<comment type="caution">
    <text evidence="1">The sequence shown here is derived from an EMBL/GenBank/DDBJ whole genome shotgun (WGS) entry which is preliminary data.</text>
</comment>
<feature type="non-terminal residue" evidence="1">
    <location>
        <position position="57"/>
    </location>
</feature>
<protein>
    <submittedName>
        <fullName evidence="1">F-box protein</fullName>
    </submittedName>
</protein>
<dbReference type="Pfam" id="PF08238">
    <property type="entry name" value="Sel1"/>
    <property type="match status" value="1"/>
</dbReference>
<dbReference type="PANTHER" id="PTHR45088">
    <property type="entry name" value="OSJNBA0022H21.17 PROTEIN"/>
    <property type="match status" value="1"/>
</dbReference>
<evidence type="ECO:0000313" key="1">
    <source>
        <dbReference type="EMBL" id="MCI05520.1"/>
    </source>
</evidence>
<dbReference type="PANTHER" id="PTHR45088:SF1">
    <property type="entry name" value="OS04G0476000 PROTEIN"/>
    <property type="match status" value="1"/>
</dbReference>
<name>A0A392P1Z8_9FABA</name>
<dbReference type="Gene3D" id="1.25.40.10">
    <property type="entry name" value="Tetratricopeptide repeat domain"/>
    <property type="match status" value="1"/>
</dbReference>
<dbReference type="SUPFAM" id="SSF81901">
    <property type="entry name" value="HCP-like"/>
    <property type="match status" value="1"/>
</dbReference>
<accession>A0A392P1Z8</accession>
<dbReference type="AlphaFoldDB" id="A0A392P1Z8"/>
<evidence type="ECO:0000313" key="2">
    <source>
        <dbReference type="Proteomes" id="UP000265520"/>
    </source>
</evidence>
<dbReference type="Proteomes" id="UP000265520">
    <property type="component" value="Unassembled WGS sequence"/>
</dbReference>
<dbReference type="EMBL" id="LXQA010058931">
    <property type="protein sequence ID" value="MCI05520.1"/>
    <property type="molecule type" value="Genomic_DNA"/>
</dbReference>
<dbReference type="InterPro" id="IPR011990">
    <property type="entry name" value="TPR-like_helical_dom_sf"/>
</dbReference>
<reference evidence="1 2" key="1">
    <citation type="journal article" date="2018" name="Front. Plant Sci.">
        <title>Red Clover (Trifolium pratense) and Zigzag Clover (T. medium) - A Picture of Genomic Similarities and Differences.</title>
        <authorList>
            <person name="Dluhosova J."/>
            <person name="Istvanek J."/>
            <person name="Nedelnik J."/>
            <person name="Repkova J."/>
        </authorList>
    </citation>
    <scope>NUCLEOTIDE SEQUENCE [LARGE SCALE GENOMIC DNA]</scope>
    <source>
        <strain evidence="2">cv. 10/8</strain>
        <tissue evidence="1">Leaf</tissue>
    </source>
</reference>
<proteinExistence type="predicted"/>
<dbReference type="InterPro" id="IPR006597">
    <property type="entry name" value="Sel1-like"/>
</dbReference>
<organism evidence="1 2">
    <name type="scientific">Trifolium medium</name>
    <dbReference type="NCBI Taxonomy" id="97028"/>
    <lineage>
        <taxon>Eukaryota</taxon>
        <taxon>Viridiplantae</taxon>
        <taxon>Streptophyta</taxon>
        <taxon>Embryophyta</taxon>
        <taxon>Tracheophyta</taxon>
        <taxon>Spermatophyta</taxon>
        <taxon>Magnoliopsida</taxon>
        <taxon>eudicotyledons</taxon>
        <taxon>Gunneridae</taxon>
        <taxon>Pentapetalae</taxon>
        <taxon>rosids</taxon>
        <taxon>fabids</taxon>
        <taxon>Fabales</taxon>
        <taxon>Fabaceae</taxon>
        <taxon>Papilionoideae</taxon>
        <taxon>50 kb inversion clade</taxon>
        <taxon>NPAAA clade</taxon>
        <taxon>Hologalegina</taxon>
        <taxon>IRL clade</taxon>
        <taxon>Trifolieae</taxon>
        <taxon>Trifolium</taxon>
    </lineage>
</organism>
<sequence>MKAAEGGYVRAMYNISLCYSFGEGLSRNHQVARKWMKRAADRGHSKAQFEHGLALYS</sequence>
<keyword evidence="2" id="KW-1185">Reference proteome</keyword>
<dbReference type="InterPro" id="IPR053301">
    <property type="entry name" value="F-box_motif"/>
</dbReference>
<dbReference type="SMART" id="SM00671">
    <property type="entry name" value="SEL1"/>
    <property type="match status" value="1"/>
</dbReference>